<gene>
    <name evidence="7" type="ORF">ICN82_01310</name>
</gene>
<organism evidence="7 8">
    <name type="scientific">Mangrovicoccus algicola</name>
    <dbReference type="NCBI Taxonomy" id="2771008"/>
    <lineage>
        <taxon>Bacteria</taxon>
        <taxon>Pseudomonadati</taxon>
        <taxon>Pseudomonadota</taxon>
        <taxon>Alphaproteobacteria</taxon>
        <taxon>Rhodobacterales</taxon>
        <taxon>Paracoccaceae</taxon>
        <taxon>Mangrovicoccus</taxon>
    </lineage>
</organism>
<dbReference type="Proteomes" id="UP000609121">
    <property type="component" value="Unassembled WGS sequence"/>
</dbReference>
<evidence type="ECO:0000313" key="8">
    <source>
        <dbReference type="Proteomes" id="UP000609121"/>
    </source>
</evidence>
<protein>
    <recommendedName>
        <fullName evidence="3">UDP-glucose 4-epimerase</fullName>
    </recommendedName>
    <alternativeName>
        <fullName evidence="5">Galactowaldenase</fullName>
    </alternativeName>
    <alternativeName>
        <fullName evidence="4">UDP-galactose 4-epimerase</fullName>
    </alternativeName>
</protein>
<evidence type="ECO:0000256" key="1">
    <source>
        <dbReference type="ARBA" id="ARBA00004947"/>
    </source>
</evidence>
<comment type="similarity">
    <text evidence="2">Belongs to the NAD(P)-dependent epimerase/dehydratase family.</text>
</comment>
<comment type="caution">
    <text evidence="7">The sequence shown here is derived from an EMBL/GenBank/DDBJ whole genome shotgun (WGS) entry which is preliminary data.</text>
</comment>
<evidence type="ECO:0000256" key="3">
    <source>
        <dbReference type="ARBA" id="ARBA00018569"/>
    </source>
</evidence>
<evidence type="ECO:0000256" key="2">
    <source>
        <dbReference type="ARBA" id="ARBA00007637"/>
    </source>
</evidence>
<dbReference type="Gene3D" id="3.40.50.720">
    <property type="entry name" value="NAD(P)-binding Rossmann-like Domain"/>
    <property type="match status" value="1"/>
</dbReference>
<accession>A0A8J7CYQ8</accession>
<evidence type="ECO:0000259" key="6">
    <source>
        <dbReference type="Pfam" id="PF01370"/>
    </source>
</evidence>
<name>A0A8J7CYQ8_9RHOB</name>
<feature type="domain" description="NAD-dependent epimerase/dehydratase" evidence="6">
    <location>
        <begin position="5"/>
        <end position="235"/>
    </location>
</feature>
<dbReference type="AlphaFoldDB" id="A0A8J7CYQ8"/>
<dbReference type="Pfam" id="PF01370">
    <property type="entry name" value="Epimerase"/>
    <property type="match status" value="1"/>
</dbReference>
<keyword evidence="8" id="KW-1185">Reference proteome</keyword>
<dbReference type="PANTHER" id="PTHR43725:SF53">
    <property type="entry name" value="UDP-ARABINOSE 4-EPIMERASE 1"/>
    <property type="match status" value="1"/>
</dbReference>
<reference evidence="7" key="1">
    <citation type="submission" date="2020-09" db="EMBL/GenBank/DDBJ databases">
        <title>A novel bacterium of genus Mangrovicoccus, isolated from South China Sea.</title>
        <authorList>
            <person name="Huang H."/>
            <person name="Mo K."/>
            <person name="Hu Y."/>
        </authorList>
    </citation>
    <scope>NUCLEOTIDE SEQUENCE</scope>
    <source>
        <strain evidence="7">HB182678</strain>
    </source>
</reference>
<dbReference type="RefSeq" id="WP_193179020.1">
    <property type="nucleotide sequence ID" value="NZ_JACVXA010000003.1"/>
</dbReference>
<dbReference type="PANTHER" id="PTHR43725">
    <property type="entry name" value="UDP-GLUCOSE 4-EPIMERASE"/>
    <property type="match status" value="1"/>
</dbReference>
<dbReference type="EMBL" id="JACVXA010000003">
    <property type="protein sequence ID" value="MBE3636838.1"/>
    <property type="molecule type" value="Genomic_DNA"/>
</dbReference>
<evidence type="ECO:0000313" key="7">
    <source>
        <dbReference type="EMBL" id="MBE3636838.1"/>
    </source>
</evidence>
<evidence type="ECO:0000256" key="4">
    <source>
        <dbReference type="ARBA" id="ARBA00031367"/>
    </source>
</evidence>
<dbReference type="SUPFAM" id="SSF51735">
    <property type="entry name" value="NAD(P)-binding Rossmann-fold domains"/>
    <property type="match status" value="1"/>
</dbReference>
<proteinExistence type="inferred from homology"/>
<evidence type="ECO:0000256" key="5">
    <source>
        <dbReference type="ARBA" id="ARBA00033067"/>
    </source>
</evidence>
<dbReference type="InterPro" id="IPR001509">
    <property type="entry name" value="Epimerase_deHydtase"/>
</dbReference>
<dbReference type="InterPro" id="IPR036291">
    <property type="entry name" value="NAD(P)-bd_dom_sf"/>
</dbReference>
<sequence>MTKKVLVIGGCGFIGSHIVDALLAAGVSVRVLDRRPETFREPLPEVEYNFGDFSDPFQLLEALESVDAVMHCASTTVPSTSNVDPVADITGNLISTVRLLKLLRQMNIKKLVYLSSGGTVYGVPQHNPVTEDHPQNPISSYGIVKSAIEKYIYMEEQLGDLSAVVLRASNPYGPRQGHTGIQGIIGTYLWKLARGENLEVWGDGTVVRDFIYVRDMADICVAALHSDQSGVFNAGAGEGNSVNDIVQAVRAATGKDFQPSYRNARSYDVPRIVLDIERAKAAFGWAPRVSLQDGVSESWKWVQSQARAQG</sequence>
<comment type="pathway">
    <text evidence="1">Carbohydrate metabolism; galactose metabolism.</text>
</comment>